<dbReference type="PANTHER" id="PTHR22895:SF0">
    <property type="entry name" value="ARMADILLO REPEAT-CONTAINING PROTEIN 6"/>
    <property type="match status" value="1"/>
</dbReference>
<evidence type="ECO:0000313" key="5">
    <source>
        <dbReference type="Proteomes" id="UP001516023"/>
    </source>
</evidence>
<dbReference type="InterPro" id="IPR056597">
    <property type="entry name" value="ARM_LRRK2"/>
</dbReference>
<evidence type="ECO:0000256" key="2">
    <source>
        <dbReference type="SAM" id="MobiDB-lite"/>
    </source>
</evidence>
<dbReference type="Pfam" id="PF23744">
    <property type="entry name" value="ARM_LRRK2"/>
    <property type="match status" value="1"/>
</dbReference>
<feature type="compositionally biased region" description="Basic and acidic residues" evidence="2">
    <location>
        <begin position="154"/>
        <end position="192"/>
    </location>
</feature>
<dbReference type="InterPro" id="IPR011989">
    <property type="entry name" value="ARM-like"/>
</dbReference>
<evidence type="ECO:0000313" key="4">
    <source>
        <dbReference type="EMBL" id="KAL3781305.1"/>
    </source>
</evidence>
<evidence type="ECO:0000259" key="3">
    <source>
        <dbReference type="Pfam" id="PF23744"/>
    </source>
</evidence>
<feature type="domain" description="LRRK2 ARM repeat" evidence="3">
    <location>
        <begin position="463"/>
        <end position="618"/>
    </location>
</feature>
<dbReference type="Gene3D" id="1.25.10.10">
    <property type="entry name" value="Leucine-rich Repeat Variant"/>
    <property type="match status" value="1"/>
</dbReference>
<name>A0ABD3P481_9STRA</name>
<dbReference type="AlphaFoldDB" id="A0ABD3P481"/>
<comment type="caution">
    <text evidence="4">The sequence shown here is derived from an EMBL/GenBank/DDBJ whole genome shotgun (WGS) entry which is preliminary data.</text>
</comment>
<dbReference type="Proteomes" id="UP001516023">
    <property type="component" value="Unassembled WGS sequence"/>
</dbReference>
<keyword evidence="5" id="KW-1185">Reference proteome</keyword>
<feature type="region of interest" description="Disordered" evidence="2">
    <location>
        <begin position="144"/>
        <end position="219"/>
    </location>
</feature>
<dbReference type="InterPro" id="IPR016024">
    <property type="entry name" value="ARM-type_fold"/>
</dbReference>
<accession>A0ABD3P481</accession>
<evidence type="ECO:0000256" key="1">
    <source>
        <dbReference type="ARBA" id="ARBA00022737"/>
    </source>
</evidence>
<dbReference type="PANTHER" id="PTHR22895">
    <property type="entry name" value="ARMADILLO REPEAT-CONTAINING PROTEIN 6"/>
    <property type="match status" value="1"/>
</dbReference>
<feature type="compositionally biased region" description="Basic and acidic residues" evidence="2">
    <location>
        <begin position="90"/>
        <end position="101"/>
    </location>
</feature>
<proteinExistence type="predicted"/>
<dbReference type="EMBL" id="JABMIG020000321">
    <property type="protein sequence ID" value="KAL3781305.1"/>
    <property type="molecule type" value="Genomic_DNA"/>
</dbReference>
<feature type="compositionally biased region" description="Polar residues" evidence="2">
    <location>
        <begin position="207"/>
        <end position="219"/>
    </location>
</feature>
<organism evidence="4 5">
    <name type="scientific">Cyclotella cryptica</name>
    <dbReference type="NCBI Taxonomy" id="29204"/>
    <lineage>
        <taxon>Eukaryota</taxon>
        <taxon>Sar</taxon>
        <taxon>Stramenopiles</taxon>
        <taxon>Ochrophyta</taxon>
        <taxon>Bacillariophyta</taxon>
        <taxon>Coscinodiscophyceae</taxon>
        <taxon>Thalassiosirophycidae</taxon>
        <taxon>Stephanodiscales</taxon>
        <taxon>Stephanodiscaceae</taxon>
        <taxon>Cyclotella</taxon>
    </lineage>
</organism>
<feature type="region of interest" description="Disordered" evidence="2">
    <location>
        <begin position="313"/>
        <end position="348"/>
    </location>
</feature>
<gene>
    <name evidence="4" type="ORF">HJC23_006529</name>
</gene>
<sequence>MELNPSGQVKSLDQIRIDRNRSGYCETCRIDPVRCFEIRKGVFGMLQQRNPLTVPGLVYNGICLRCHPHIAGEQQNIQNNEKSRRPSHQRYGEGEDLRERGASLVRQNGTRDFRASGEQQDEDDDEMVEEEIVNVLGETVIVRKLKKKKKKKKSREETRRRLGDHRVTDLDAQSDRGSQRDRSPLPTREEANRTPSSPRHAGMENTAGINTPSNDYFYNDQSLYDHRKIPDNAEEEDQMDELEKLVAQHIATTHVTPKFVPQNGAFLPNAELVLSGISDDTSVLTMPTVFAGDGSVVTRGSIITRSAQRSFRGTGELSNVDERSSSTSGNRRSVASHELHEPAVPNQSEQNYLESADELSPDIDIVRDVVKDCMQTGNDNEAIEVVRQALMESQSLDLALFCLTTLWVLVRKSDDNKQQILNGSNEKTRDDETPFCAIIEAMLKFASAEIQTRACGVLWSISMNPDYRKDVAQLGGCQAILQAMLMFTDNESLQVMALGALKVLSSDVVGKSTLRLIDASSVVADSMFKHIENPTIQSEGCAVICNLATGANNFVSPVTEREISAIVNSILSHPDSSNIQEGACFALMRLASSMANVKMIRQNPRAFEAIGLASQKHPDVVGTDIQVLLGKLREYQVKK</sequence>
<feature type="compositionally biased region" description="Basic residues" evidence="2">
    <location>
        <begin position="144"/>
        <end position="153"/>
    </location>
</feature>
<keyword evidence="1" id="KW-0677">Repeat</keyword>
<dbReference type="SUPFAM" id="SSF48371">
    <property type="entry name" value="ARM repeat"/>
    <property type="match status" value="1"/>
</dbReference>
<reference evidence="4 5" key="1">
    <citation type="journal article" date="2020" name="G3 (Bethesda)">
        <title>Improved Reference Genome for Cyclotella cryptica CCMP332, a Model for Cell Wall Morphogenesis, Salinity Adaptation, and Lipid Production in Diatoms (Bacillariophyta).</title>
        <authorList>
            <person name="Roberts W.R."/>
            <person name="Downey K.M."/>
            <person name="Ruck E.C."/>
            <person name="Traller J.C."/>
            <person name="Alverson A.J."/>
        </authorList>
    </citation>
    <scope>NUCLEOTIDE SEQUENCE [LARGE SCALE GENOMIC DNA]</scope>
    <source>
        <strain evidence="4 5">CCMP332</strain>
    </source>
</reference>
<feature type="region of interest" description="Disordered" evidence="2">
    <location>
        <begin position="75"/>
        <end position="127"/>
    </location>
</feature>
<protein>
    <recommendedName>
        <fullName evidence="3">LRRK2 ARM repeat domain-containing protein</fullName>
    </recommendedName>
</protein>